<organism evidence="1">
    <name type="scientific">hydrothermal vent metagenome</name>
    <dbReference type="NCBI Taxonomy" id="652676"/>
    <lineage>
        <taxon>unclassified sequences</taxon>
        <taxon>metagenomes</taxon>
        <taxon>ecological metagenomes</taxon>
    </lineage>
</organism>
<dbReference type="EMBL" id="UOEU01000486">
    <property type="protein sequence ID" value="VAW33839.1"/>
    <property type="molecule type" value="Genomic_DNA"/>
</dbReference>
<dbReference type="SUPFAM" id="SSF109854">
    <property type="entry name" value="DinB/YfiT-like putative metalloenzymes"/>
    <property type="match status" value="1"/>
</dbReference>
<evidence type="ECO:0000313" key="1">
    <source>
        <dbReference type="EMBL" id="VAW33839.1"/>
    </source>
</evidence>
<reference evidence="1" key="1">
    <citation type="submission" date="2018-06" db="EMBL/GenBank/DDBJ databases">
        <authorList>
            <person name="Zhirakovskaya E."/>
        </authorList>
    </citation>
    <scope>NUCLEOTIDE SEQUENCE</scope>
</reference>
<accession>A0A3B0VAJ1</accession>
<dbReference type="InterPro" id="IPR012550">
    <property type="entry name" value="DUF1706"/>
</dbReference>
<gene>
    <name evidence="1" type="ORF">MNBD_CHLOROFLEXI01-484</name>
</gene>
<dbReference type="InterPro" id="IPR034660">
    <property type="entry name" value="DinB/YfiT-like"/>
</dbReference>
<protein>
    <recommendedName>
        <fullName evidence="2">ClbS/DfsB family four-helix bundle protein</fullName>
    </recommendedName>
</protein>
<dbReference type="AlphaFoldDB" id="A0A3B0VAJ1"/>
<dbReference type="Pfam" id="PF08020">
    <property type="entry name" value="DUF1706"/>
    <property type="match status" value="1"/>
</dbReference>
<evidence type="ECO:0008006" key="2">
    <source>
        <dbReference type="Google" id="ProtNLM"/>
    </source>
</evidence>
<name>A0A3B0VAJ1_9ZZZZ</name>
<dbReference type="Gene3D" id="1.20.120.450">
    <property type="entry name" value="dinb family like domain"/>
    <property type="match status" value="1"/>
</dbReference>
<sequence>MTSEIEQLLDNLDNSRERLLIALNKLSDDALLTPNSVDNWSVADLLVQLIAWESELVTGLMRVSQGKKPTRLLAALKNVAEYGRLRHKENQGRNLDRIFDDFPQVRIQLEEWLEQFSEKQLGKKGHFTWLKNQSLAQLIAQLTYEKEQHYLPQVEALAQKWQAKMDGMIISLTPKENHNGNLSD</sequence>
<proteinExistence type="predicted"/>